<dbReference type="EMBL" id="PYDT01000005">
    <property type="protein sequence ID" value="THU61828.1"/>
    <property type="molecule type" value="Genomic_DNA"/>
</dbReference>
<name>A0A4S8JIE3_MUSBA</name>
<protein>
    <submittedName>
        <fullName evidence="1">Uncharacterized protein</fullName>
    </submittedName>
</protein>
<accession>A0A4S8JIE3</accession>
<dbReference type="Proteomes" id="UP000317650">
    <property type="component" value="Chromosome 7"/>
</dbReference>
<evidence type="ECO:0000313" key="1">
    <source>
        <dbReference type="EMBL" id="THU61828.1"/>
    </source>
</evidence>
<comment type="caution">
    <text evidence="1">The sequence shown here is derived from an EMBL/GenBank/DDBJ whole genome shotgun (WGS) entry which is preliminary data.</text>
</comment>
<reference evidence="1 2" key="1">
    <citation type="journal article" date="2019" name="Nat. Plants">
        <title>Genome sequencing of Musa balbisiana reveals subgenome evolution and function divergence in polyploid bananas.</title>
        <authorList>
            <person name="Yao X."/>
        </authorList>
    </citation>
    <scope>NUCLEOTIDE SEQUENCE [LARGE SCALE GENOMIC DNA]</scope>
    <source>
        <strain evidence="2">cv. DH-PKW</strain>
        <tissue evidence="1">Leaves</tissue>
    </source>
</reference>
<evidence type="ECO:0000313" key="2">
    <source>
        <dbReference type="Proteomes" id="UP000317650"/>
    </source>
</evidence>
<proteinExistence type="predicted"/>
<sequence>MMAFLCIFHCCEFDKVTKRKLKQDFDPILVEALEEGCDKSAYQGRLWEESTWTPLLVEVTYSIST</sequence>
<dbReference type="AlphaFoldDB" id="A0A4S8JIE3"/>
<organism evidence="1 2">
    <name type="scientific">Musa balbisiana</name>
    <name type="common">Banana</name>
    <dbReference type="NCBI Taxonomy" id="52838"/>
    <lineage>
        <taxon>Eukaryota</taxon>
        <taxon>Viridiplantae</taxon>
        <taxon>Streptophyta</taxon>
        <taxon>Embryophyta</taxon>
        <taxon>Tracheophyta</taxon>
        <taxon>Spermatophyta</taxon>
        <taxon>Magnoliopsida</taxon>
        <taxon>Liliopsida</taxon>
        <taxon>Zingiberales</taxon>
        <taxon>Musaceae</taxon>
        <taxon>Musa</taxon>
    </lineage>
</organism>
<keyword evidence="2" id="KW-1185">Reference proteome</keyword>
<gene>
    <name evidence="1" type="ORF">C4D60_Mb07t27380</name>
</gene>